<dbReference type="Pfam" id="PF13478">
    <property type="entry name" value="XdhC_C"/>
    <property type="match status" value="1"/>
</dbReference>
<sequence>MDAGRVLEGWNGSEPFVLATIVEAAGHSYRKPGACMLLGRDGRRRGSVSPGCLEADLAQRAEMLLDESERGAGGEPSWQRVLYDMSSPDDLLWGEATGCGGSLTVLLERIEGELADVLRQAAGLQDDRWLERRLHPGRIGYRLLDQPLCPAEAGDENVVRYVTHLAARPRLILFGAGDDSIPIAELALRAGFRVVVADWREGMCAPGRFPDCELRIGSPAELLDALRIGTADYVLLCSHRLRFERELLERLAAAPPRYAGVLGSRRRIALLRDGLDYPGLISGPVGLDIGGDGAEEIALSIAAELVAVRRRGALPQLALTRQPAAAVPLERMREEGKAAASVALAGGSVKAAAGVALTGGSVKAAVGGADVGTAALASGRSSDAAYSNGSAGLLADSCLLQPGRVIAEGGGG</sequence>
<evidence type="ECO:0000259" key="1">
    <source>
        <dbReference type="Pfam" id="PF02625"/>
    </source>
</evidence>
<dbReference type="Proteomes" id="UP000234789">
    <property type="component" value="Unassembled WGS sequence"/>
</dbReference>
<gene>
    <name evidence="3" type="ORF">B8V81_1696</name>
</gene>
<feature type="domain" description="XdhC Rossmann" evidence="2">
    <location>
        <begin position="171"/>
        <end position="305"/>
    </location>
</feature>
<dbReference type="InterPro" id="IPR003777">
    <property type="entry name" value="XdhC_CoxI"/>
</dbReference>
<evidence type="ECO:0000259" key="2">
    <source>
        <dbReference type="Pfam" id="PF13478"/>
    </source>
</evidence>
<dbReference type="InterPro" id="IPR027051">
    <property type="entry name" value="XdhC_Rossmann_dom"/>
</dbReference>
<protein>
    <submittedName>
        <fullName evidence="3">Xanthine and CO dehydrogenases maturation factor, XdhC/CoxF family</fullName>
    </submittedName>
</protein>
<evidence type="ECO:0000313" key="4">
    <source>
        <dbReference type="Proteomes" id="UP000234789"/>
    </source>
</evidence>
<comment type="caution">
    <text evidence="3">The sequence shown here is derived from an EMBL/GenBank/DDBJ whole genome shotgun (WGS) entry which is preliminary data.</text>
</comment>
<dbReference type="AlphaFoldDB" id="A0A2N5NAV0"/>
<dbReference type="RefSeq" id="WP_052333099.1">
    <property type="nucleotide sequence ID" value="NZ_BIMM01000047.1"/>
</dbReference>
<proteinExistence type="predicted"/>
<dbReference type="Gene3D" id="3.40.50.720">
    <property type="entry name" value="NAD(P)-binding Rossmann-like Domain"/>
    <property type="match status" value="1"/>
</dbReference>
<dbReference type="PANTHER" id="PTHR30388">
    <property type="entry name" value="ALDEHYDE OXIDOREDUCTASE MOLYBDENUM COFACTOR ASSEMBLY PROTEIN"/>
    <property type="match status" value="1"/>
</dbReference>
<organism evidence="3 4">
    <name type="scientific">Paenibacillus pasadenensis</name>
    <dbReference type="NCBI Taxonomy" id="217090"/>
    <lineage>
        <taxon>Bacteria</taxon>
        <taxon>Bacillati</taxon>
        <taxon>Bacillota</taxon>
        <taxon>Bacilli</taxon>
        <taxon>Bacillales</taxon>
        <taxon>Paenibacillaceae</taxon>
        <taxon>Paenibacillus</taxon>
    </lineage>
</organism>
<keyword evidence="4" id="KW-1185">Reference proteome</keyword>
<name>A0A2N5NAV0_9BACL</name>
<reference evidence="3 4" key="1">
    <citation type="submission" date="2017-05" db="EMBL/GenBank/DDBJ databases">
        <title>Functional genome analysis of Paenibacillus pasadenensis strain R16: insights on endophytic life style and antifungal activity.</title>
        <authorList>
            <person name="Passera A."/>
            <person name="Marcolungo L."/>
            <person name="Casati P."/>
            <person name="Brasca M."/>
            <person name="Quaglino F."/>
            <person name="Delledonne M."/>
        </authorList>
    </citation>
    <scope>NUCLEOTIDE SEQUENCE [LARGE SCALE GENOMIC DNA]</scope>
    <source>
        <strain evidence="3 4">R16</strain>
    </source>
</reference>
<dbReference type="EMBL" id="NFEZ01000003">
    <property type="protein sequence ID" value="PLT47472.1"/>
    <property type="molecule type" value="Genomic_DNA"/>
</dbReference>
<evidence type="ECO:0000313" key="3">
    <source>
        <dbReference type="EMBL" id="PLT47472.1"/>
    </source>
</evidence>
<dbReference type="Pfam" id="PF02625">
    <property type="entry name" value="XdhC_CoxI"/>
    <property type="match status" value="1"/>
</dbReference>
<feature type="domain" description="XdhC- CoxI" evidence="1">
    <location>
        <begin position="12"/>
        <end position="69"/>
    </location>
</feature>
<dbReference type="PANTHER" id="PTHR30388:SF6">
    <property type="entry name" value="XANTHINE DEHYDROGENASE SUBUNIT A-RELATED"/>
    <property type="match status" value="1"/>
</dbReference>
<accession>A0A2N5NAV0</accession>
<dbReference type="InterPro" id="IPR052698">
    <property type="entry name" value="MoCofactor_Util/Proc"/>
</dbReference>